<feature type="domain" description="3-hydroxyacyl-CoA dehydrogenase C-terminal" evidence="15">
    <location>
        <begin position="477"/>
        <end position="570"/>
    </location>
</feature>
<dbReference type="InterPro" id="IPR001753">
    <property type="entry name" value="Enoyl-CoA_hydra/iso"/>
</dbReference>
<evidence type="ECO:0000259" key="15">
    <source>
        <dbReference type="Pfam" id="PF00725"/>
    </source>
</evidence>
<dbReference type="GO" id="GO:0004300">
    <property type="term" value="F:enoyl-CoA hydratase activity"/>
    <property type="evidence" value="ECO:0007669"/>
    <property type="project" value="UniProtKB-ARBA"/>
</dbReference>
<evidence type="ECO:0000256" key="4">
    <source>
        <dbReference type="ARBA" id="ARBA00022832"/>
    </source>
</evidence>
<evidence type="ECO:0000256" key="12">
    <source>
        <dbReference type="ARBA" id="ARBA00023268"/>
    </source>
</evidence>
<dbReference type="Gene3D" id="1.10.1040.50">
    <property type="match status" value="1"/>
</dbReference>
<dbReference type="GO" id="GO:0006631">
    <property type="term" value="P:fatty acid metabolic process"/>
    <property type="evidence" value="ECO:0007669"/>
    <property type="project" value="UniProtKB-KW"/>
</dbReference>
<evidence type="ECO:0000256" key="2">
    <source>
        <dbReference type="ARBA" id="ARBA00005005"/>
    </source>
</evidence>
<protein>
    <submittedName>
        <fullName evidence="17">3-hydroxyacyl-CoA dehydrogenase NAD-binding domain-containing protein</fullName>
    </submittedName>
</protein>
<keyword evidence="10" id="KW-0413">Isomerase</keyword>
<comment type="catalytic activity">
    <reaction evidence="13">
        <text>a (3S)-3-hydroxyacyl-CoA + NAD(+) = a 3-oxoacyl-CoA + NADH + H(+)</text>
        <dbReference type="Rhea" id="RHEA:22432"/>
        <dbReference type="ChEBI" id="CHEBI:15378"/>
        <dbReference type="ChEBI" id="CHEBI:57318"/>
        <dbReference type="ChEBI" id="CHEBI:57540"/>
        <dbReference type="ChEBI" id="CHEBI:57945"/>
        <dbReference type="ChEBI" id="CHEBI:90726"/>
        <dbReference type="EC" id="1.1.1.35"/>
    </reaction>
</comment>
<comment type="similarity">
    <text evidence="3">In the N-terminal section; belongs to the enoyl-CoA hydratase/isomerase family.</text>
</comment>
<dbReference type="FunFam" id="3.40.50.720:FF:000009">
    <property type="entry name" value="Fatty oxidation complex, alpha subunit"/>
    <property type="match status" value="1"/>
</dbReference>
<keyword evidence="8" id="KW-0443">Lipid metabolism</keyword>
<evidence type="ECO:0000259" key="16">
    <source>
        <dbReference type="Pfam" id="PF02737"/>
    </source>
</evidence>
<dbReference type="GO" id="GO:0016853">
    <property type="term" value="F:isomerase activity"/>
    <property type="evidence" value="ECO:0007669"/>
    <property type="project" value="UniProtKB-KW"/>
</dbReference>
<evidence type="ECO:0000256" key="6">
    <source>
        <dbReference type="ARBA" id="ARBA00023002"/>
    </source>
</evidence>
<dbReference type="Pfam" id="PF00725">
    <property type="entry name" value="3HCDH"/>
    <property type="match status" value="2"/>
</dbReference>
<dbReference type="InterPro" id="IPR036291">
    <property type="entry name" value="NAD(P)-bd_dom_sf"/>
</dbReference>
<evidence type="ECO:0000256" key="5">
    <source>
        <dbReference type="ARBA" id="ARBA00022963"/>
    </source>
</evidence>
<dbReference type="InterPro" id="IPR006108">
    <property type="entry name" value="3HC_DH_C"/>
</dbReference>
<feature type="domain" description="3-hydroxyacyl-CoA dehydrogenase C-terminal" evidence="15">
    <location>
        <begin position="606"/>
        <end position="692"/>
    </location>
</feature>
<evidence type="ECO:0000256" key="14">
    <source>
        <dbReference type="RuleBase" id="RU003707"/>
    </source>
</evidence>
<keyword evidence="11" id="KW-0456">Lyase</keyword>
<dbReference type="PANTHER" id="PTHR23309">
    <property type="entry name" value="3-HYDROXYACYL-COA DEHYROGENASE"/>
    <property type="match status" value="1"/>
</dbReference>
<dbReference type="Pfam" id="PF02737">
    <property type="entry name" value="3HCDH_N"/>
    <property type="match status" value="1"/>
</dbReference>
<keyword evidence="6" id="KW-0560">Oxidoreductase</keyword>
<keyword evidence="12" id="KW-0511">Multifunctional enzyme</keyword>
<reference evidence="17" key="1">
    <citation type="submission" date="2022-08" db="EMBL/GenBank/DDBJ databases">
        <authorList>
            <person name="Vandamme P."/>
            <person name="Hettiarachchi A."/>
            <person name="Peeters C."/>
            <person name="Cnockaert M."/>
            <person name="Carlier A."/>
        </authorList>
    </citation>
    <scope>NUCLEOTIDE SEQUENCE</scope>
    <source>
        <strain evidence="17">LMG 31809</strain>
    </source>
</reference>
<dbReference type="Gene3D" id="3.90.226.10">
    <property type="entry name" value="2-enoyl-CoA Hydratase, Chain A, domain 1"/>
    <property type="match status" value="1"/>
</dbReference>
<evidence type="ECO:0000256" key="11">
    <source>
        <dbReference type="ARBA" id="ARBA00023239"/>
    </source>
</evidence>
<evidence type="ECO:0000256" key="9">
    <source>
        <dbReference type="ARBA" id="ARBA00023140"/>
    </source>
</evidence>
<reference evidence="17" key="2">
    <citation type="journal article" date="2023" name="Syst. Appl. Microbiol.">
        <title>Govania unica gen. nov., sp. nov., a rare biosphere bacterium that represents a novel family in the class Alphaproteobacteria.</title>
        <authorList>
            <person name="Vandamme P."/>
            <person name="Peeters C."/>
            <person name="Hettiarachchi A."/>
            <person name="Cnockaert M."/>
            <person name="Carlier A."/>
        </authorList>
    </citation>
    <scope>NUCLEOTIDE SEQUENCE</scope>
    <source>
        <strain evidence="17">LMG 31809</strain>
    </source>
</reference>
<keyword evidence="7" id="KW-0520">NAD</keyword>
<keyword evidence="4" id="KW-0276">Fatty acid metabolism</keyword>
<accession>A0A9X3TXA0</accession>
<evidence type="ECO:0000256" key="7">
    <source>
        <dbReference type="ARBA" id="ARBA00023027"/>
    </source>
</evidence>
<comment type="pathway">
    <text evidence="2">Lipid metabolism; fatty acid beta-oxidation.</text>
</comment>
<evidence type="ECO:0000256" key="10">
    <source>
        <dbReference type="ARBA" id="ARBA00023235"/>
    </source>
</evidence>
<dbReference type="SUPFAM" id="SSF51735">
    <property type="entry name" value="NAD(P)-binding Rossmann-fold domains"/>
    <property type="match status" value="1"/>
</dbReference>
<evidence type="ECO:0000256" key="1">
    <source>
        <dbReference type="ARBA" id="ARBA00004275"/>
    </source>
</evidence>
<comment type="subcellular location">
    <subcellularLocation>
        <location evidence="1">Peroxisome</location>
    </subcellularLocation>
</comment>
<comment type="similarity">
    <text evidence="14">Belongs to the enoyl-CoA hydratase/isomerase family.</text>
</comment>
<dbReference type="AlphaFoldDB" id="A0A9X3TXA0"/>
<dbReference type="InterPro" id="IPR008927">
    <property type="entry name" value="6-PGluconate_DH-like_C_sf"/>
</dbReference>
<proteinExistence type="inferred from homology"/>
<dbReference type="SUPFAM" id="SSF48179">
    <property type="entry name" value="6-phosphogluconate dehydrogenase C-terminal domain-like"/>
    <property type="match status" value="2"/>
</dbReference>
<dbReference type="Pfam" id="PF00378">
    <property type="entry name" value="ECH_1"/>
    <property type="match status" value="1"/>
</dbReference>
<evidence type="ECO:0000313" key="18">
    <source>
        <dbReference type="Proteomes" id="UP001141619"/>
    </source>
</evidence>
<comment type="caution">
    <text evidence="17">The sequence shown here is derived from an EMBL/GenBank/DDBJ whole genome shotgun (WGS) entry which is preliminary data.</text>
</comment>
<keyword evidence="5" id="KW-0442">Lipid degradation</keyword>
<evidence type="ECO:0000256" key="13">
    <source>
        <dbReference type="ARBA" id="ARBA00049556"/>
    </source>
</evidence>
<gene>
    <name evidence="17" type="ORF">NYP16_05655</name>
</gene>
<dbReference type="InterPro" id="IPR006176">
    <property type="entry name" value="3-OHacyl-CoA_DH_NAD-bd"/>
</dbReference>
<dbReference type="GO" id="GO:0016042">
    <property type="term" value="P:lipid catabolic process"/>
    <property type="evidence" value="ECO:0007669"/>
    <property type="project" value="UniProtKB-KW"/>
</dbReference>
<dbReference type="RefSeq" id="WP_274943141.1">
    <property type="nucleotide sequence ID" value="NZ_JANWOI010000002.1"/>
</dbReference>
<sequence>MTSAVSYRKEGAIAILTADNPPVNALGHAVRDGLVTGIAQANEDPEVRAILIICAGRTFFAGADIREFGKPQVAPSLRDVHEAMTASGKLIVSAIHGTALGGGFETALASHYRCALPSAKVGLPEVNLGILPGAGGTQRLPRIAGVEKALEMITSGRPIGAAQAKAMGAIDVIVDGELLPAALDYVNRLVAEGAPLRRVSDLQIDAASLPDGFFDAARARLAKEKRGFLAPQKCVDAVEAAVTLPFAQGLLRERELFEDCMASTQSRAQRYAFFAEREAAQIPGLGKEVKARPVASVGVLGAGTMGGGIAMNFLNAGIPVTLVEVKAEALDRGIATIRKNYEATAAKGRIKPEDVAKRMALLTGALEKSALKDADLIIEAVFENMELKKSIFAELDAIAKPGAVLASNTSTLDVDEIAAATSRPGDVIGLHFFSPANVMRLLEIVRGANTKDDALVTALQVAKTIGKVGVVSGVCYGFIGNRMLEPYGREAELVALEGATPSQVDKALYDFGFAMGPFAMYDLAGLDVNHLVRESHRDKLPTNPNYYAIGDAVYKLGRYGQKTQAGIYTYTPGSRTPHPDPVIETLVQSEAARLGIAQRSFTDAEIVERCVYALINEGARLLAEGIAYRPGDIDQVWLNGYGFPVYRGGPMIYADIVGLDKVAAKIAEFRAQYGEEYWPHAPLLEKLAAAGKSFADWREVM</sequence>
<keyword evidence="9" id="KW-0576">Peroxisome</keyword>
<dbReference type="Proteomes" id="UP001141619">
    <property type="component" value="Unassembled WGS sequence"/>
</dbReference>
<feature type="domain" description="3-hydroxyacyl-CoA dehydrogenase NAD binding" evidence="16">
    <location>
        <begin position="297"/>
        <end position="472"/>
    </location>
</feature>
<name>A0A9X3TXA0_9PROT</name>
<evidence type="ECO:0000256" key="8">
    <source>
        <dbReference type="ARBA" id="ARBA00023098"/>
    </source>
</evidence>
<dbReference type="GO" id="GO:0070403">
    <property type="term" value="F:NAD+ binding"/>
    <property type="evidence" value="ECO:0007669"/>
    <property type="project" value="InterPro"/>
</dbReference>
<dbReference type="PROSITE" id="PS00166">
    <property type="entry name" value="ENOYL_COA_HYDRATASE"/>
    <property type="match status" value="1"/>
</dbReference>
<evidence type="ECO:0000313" key="17">
    <source>
        <dbReference type="EMBL" id="MDA5193438.1"/>
    </source>
</evidence>
<dbReference type="CDD" id="cd06558">
    <property type="entry name" value="crotonase-like"/>
    <property type="match status" value="1"/>
</dbReference>
<dbReference type="InterPro" id="IPR018376">
    <property type="entry name" value="Enoyl-CoA_hyd/isom_CS"/>
</dbReference>
<keyword evidence="18" id="KW-1185">Reference proteome</keyword>
<evidence type="ECO:0000256" key="3">
    <source>
        <dbReference type="ARBA" id="ARBA00008750"/>
    </source>
</evidence>
<dbReference type="InterPro" id="IPR029045">
    <property type="entry name" value="ClpP/crotonase-like_dom_sf"/>
</dbReference>
<dbReference type="EMBL" id="JANWOI010000002">
    <property type="protein sequence ID" value="MDA5193438.1"/>
    <property type="molecule type" value="Genomic_DNA"/>
</dbReference>
<organism evidence="17 18">
    <name type="scientific">Govanella unica</name>
    <dbReference type="NCBI Taxonomy" id="2975056"/>
    <lineage>
        <taxon>Bacteria</taxon>
        <taxon>Pseudomonadati</taxon>
        <taxon>Pseudomonadota</taxon>
        <taxon>Alphaproteobacteria</taxon>
        <taxon>Emcibacterales</taxon>
        <taxon>Govanellaceae</taxon>
        <taxon>Govanella</taxon>
    </lineage>
</organism>
<dbReference type="SUPFAM" id="SSF52096">
    <property type="entry name" value="ClpP/crotonase"/>
    <property type="match status" value="1"/>
</dbReference>
<dbReference type="Gene3D" id="3.40.50.720">
    <property type="entry name" value="NAD(P)-binding Rossmann-like Domain"/>
    <property type="match status" value="1"/>
</dbReference>
<dbReference type="GO" id="GO:0003857">
    <property type="term" value="F:(3S)-3-hydroxyacyl-CoA dehydrogenase (NAD+) activity"/>
    <property type="evidence" value="ECO:0007669"/>
    <property type="project" value="UniProtKB-EC"/>
</dbReference>
<dbReference type="FunFam" id="1.10.1040.50:FF:000006">
    <property type="entry name" value="Peroxisomal bifunctional enzyme"/>
    <property type="match status" value="1"/>
</dbReference>